<evidence type="ECO:0000256" key="4">
    <source>
        <dbReference type="ARBA" id="ARBA00022692"/>
    </source>
</evidence>
<keyword evidence="2 12" id="KW-0813">Transport</keyword>
<evidence type="ECO:0000256" key="14">
    <source>
        <dbReference type="SAM" id="Phobius"/>
    </source>
</evidence>
<comment type="similarity">
    <text evidence="12">Belongs to the amiloride-sensitive sodium channel (TC 1.A.6) family.</text>
</comment>
<dbReference type="InterPro" id="IPR001873">
    <property type="entry name" value="ENaC"/>
</dbReference>
<dbReference type="PANTHER" id="PTHR11690">
    <property type="entry name" value="AMILORIDE-SENSITIVE SODIUM CHANNEL-RELATED"/>
    <property type="match status" value="1"/>
</dbReference>
<sequence>MTGSASGKTTDLDREFAANTSLHGVARFFDSTRLPVRLLWLSILLGCLGVCVWQITDRFQRYLLHEATTAVSVEYVGDLDFPAVTICNFNRYRKSALTEADVAKLRAYQRYIDYDYDFYDYDSSVGGTPPPDDISDFRFTNFTLRTGFQMDEDTLLGCLWQSNRNSCTAKNFTHVFTPFGNCWTFNSGEDGEKDVPILKQTQPGSNNGLVMTIDILQREYTQHLQSGYVEAGLKILVHDQKTPPPIDSEGSAIAPGVHAFVGVRKIEYSNLEPPWGKCDKSRRLTYYDKYTLSGCVIECRARKIDEECKCRLFSHPGNAVECTPTQVKDCAIPVIVKLRSGERAGCGCPLPCNYSEFRTSLSMATLPSNNLRDEIWEELRQEGINDTLPETYIRDNWILLDVYYETLNYEKYVQSEAITPSALISDIGGQLGLFLGASFITVTEVLHYLGCKAGRWMTTTCIKVDGKPTHESAKEVVMEEGQQTSGSKDSTLT</sequence>
<keyword evidence="8 14" id="KW-0472">Membrane</keyword>
<dbReference type="GO" id="GO:0005886">
    <property type="term" value="C:plasma membrane"/>
    <property type="evidence" value="ECO:0007669"/>
    <property type="project" value="TreeGrafter"/>
</dbReference>
<dbReference type="Gene3D" id="2.60.470.10">
    <property type="entry name" value="Acid-sensing ion channels like domains"/>
    <property type="match status" value="1"/>
</dbReference>
<evidence type="ECO:0000256" key="10">
    <source>
        <dbReference type="ARBA" id="ARBA00023201"/>
    </source>
</evidence>
<keyword evidence="6" id="KW-0915">Sodium</keyword>
<dbReference type="Proteomes" id="UP000694845">
    <property type="component" value="Unplaced"/>
</dbReference>
<feature type="compositionally biased region" description="Polar residues" evidence="13">
    <location>
        <begin position="481"/>
        <end position="493"/>
    </location>
</feature>
<reference evidence="16" key="1">
    <citation type="submission" date="2025-08" db="UniProtKB">
        <authorList>
            <consortium name="RefSeq"/>
        </authorList>
    </citation>
    <scope>IDENTIFICATION</scope>
</reference>
<dbReference type="FunFam" id="1.10.287.770:FF:000001">
    <property type="entry name" value="Acid-sensing ion channel subunit 1"/>
    <property type="match status" value="1"/>
</dbReference>
<evidence type="ECO:0000256" key="2">
    <source>
        <dbReference type="ARBA" id="ARBA00022448"/>
    </source>
</evidence>
<keyword evidence="3 12" id="KW-0894">Sodium channel</keyword>
<keyword evidence="15" id="KW-1185">Reference proteome</keyword>
<evidence type="ECO:0000256" key="11">
    <source>
        <dbReference type="ARBA" id="ARBA00023303"/>
    </source>
</evidence>
<evidence type="ECO:0000256" key="6">
    <source>
        <dbReference type="ARBA" id="ARBA00023053"/>
    </source>
</evidence>
<protein>
    <submittedName>
        <fullName evidence="16">Acid-sensing ion channel 5-like isoform X1</fullName>
    </submittedName>
</protein>
<dbReference type="GO" id="GO:0015280">
    <property type="term" value="F:ligand-gated sodium channel activity"/>
    <property type="evidence" value="ECO:0007669"/>
    <property type="project" value="TreeGrafter"/>
</dbReference>
<evidence type="ECO:0000256" key="9">
    <source>
        <dbReference type="ARBA" id="ARBA00023180"/>
    </source>
</evidence>
<keyword evidence="9" id="KW-0325">Glycoprotein</keyword>
<dbReference type="GeneID" id="110977199"/>
<keyword evidence="4 12" id="KW-0812">Transmembrane</keyword>
<evidence type="ECO:0000256" key="1">
    <source>
        <dbReference type="ARBA" id="ARBA00004141"/>
    </source>
</evidence>
<dbReference type="PANTHER" id="PTHR11690:SF286">
    <property type="entry name" value="ACID-SENSING ION CHANNEL 5"/>
    <property type="match status" value="1"/>
</dbReference>
<proteinExistence type="inferred from homology"/>
<dbReference type="OrthoDB" id="5874059at2759"/>
<evidence type="ECO:0000313" key="15">
    <source>
        <dbReference type="Proteomes" id="UP000694845"/>
    </source>
</evidence>
<keyword evidence="11 12" id="KW-0407">Ion channel</keyword>
<accession>A0A8B7Y4L3</accession>
<dbReference type="Gene3D" id="1.10.287.770">
    <property type="entry name" value="YojJ-like"/>
    <property type="match status" value="1"/>
</dbReference>
<dbReference type="AlphaFoldDB" id="A0A8B7Y4L3"/>
<keyword evidence="10 12" id="KW-0739">Sodium transport</keyword>
<dbReference type="OMA" id="FEFFEYL"/>
<evidence type="ECO:0000256" key="3">
    <source>
        <dbReference type="ARBA" id="ARBA00022461"/>
    </source>
</evidence>
<feature type="region of interest" description="Disordered" evidence="13">
    <location>
        <begin position="472"/>
        <end position="493"/>
    </location>
</feature>
<evidence type="ECO:0000256" key="7">
    <source>
        <dbReference type="ARBA" id="ARBA00023065"/>
    </source>
</evidence>
<keyword evidence="5 14" id="KW-1133">Transmembrane helix</keyword>
<keyword evidence="7 12" id="KW-0406">Ion transport</keyword>
<evidence type="ECO:0000256" key="5">
    <source>
        <dbReference type="ARBA" id="ARBA00022989"/>
    </source>
</evidence>
<organism evidence="15 16">
    <name type="scientific">Acanthaster planci</name>
    <name type="common">Crown-of-thorns starfish</name>
    <dbReference type="NCBI Taxonomy" id="133434"/>
    <lineage>
        <taxon>Eukaryota</taxon>
        <taxon>Metazoa</taxon>
        <taxon>Echinodermata</taxon>
        <taxon>Eleutherozoa</taxon>
        <taxon>Asterozoa</taxon>
        <taxon>Asteroidea</taxon>
        <taxon>Valvatacea</taxon>
        <taxon>Valvatida</taxon>
        <taxon>Acanthasteridae</taxon>
        <taxon>Acanthaster</taxon>
    </lineage>
</organism>
<feature type="transmembrane region" description="Helical" evidence="14">
    <location>
        <begin position="38"/>
        <end position="56"/>
    </location>
</feature>
<evidence type="ECO:0000256" key="8">
    <source>
        <dbReference type="ARBA" id="ARBA00023136"/>
    </source>
</evidence>
<evidence type="ECO:0000256" key="13">
    <source>
        <dbReference type="SAM" id="MobiDB-lite"/>
    </source>
</evidence>
<evidence type="ECO:0000313" key="16">
    <source>
        <dbReference type="RefSeq" id="XP_022086801.1"/>
    </source>
</evidence>
<dbReference type="PRINTS" id="PR01078">
    <property type="entry name" value="AMINACHANNEL"/>
</dbReference>
<gene>
    <name evidence="16" type="primary">LOC110977199</name>
</gene>
<dbReference type="RefSeq" id="XP_022086801.1">
    <property type="nucleotide sequence ID" value="XM_022231109.1"/>
</dbReference>
<dbReference type="KEGG" id="aplc:110977199"/>
<comment type="subcellular location">
    <subcellularLocation>
        <location evidence="1">Membrane</location>
        <topology evidence="1">Multi-pass membrane protein</topology>
    </subcellularLocation>
</comment>
<name>A0A8B7Y4L3_ACAPL</name>
<evidence type="ECO:0000256" key="12">
    <source>
        <dbReference type="RuleBase" id="RU000679"/>
    </source>
</evidence>
<dbReference type="Pfam" id="PF00858">
    <property type="entry name" value="ASC"/>
    <property type="match status" value="1"/>
</dbReference>